<feature type="compositionally biased region" description="Low complexity" evidence="1">
    <location>
        <begin position="495"/>
        <end position="513"/>
    </location>
</feature>
<keyword evidence="2" id="KW-1133">Transmembrane helix</keyword>
<feature type="compositionally biased region" description="Polar residues" evidence="1">
    <location>
        <begin position="469"/>
        <end position="480"/>
    </location>
</feature>
<feature type="compositionally biased region" description="Low complexity" evidence="1">
    <location>
        <begin position="397"/>
        <end position="412"/>
    </location>
</feature>
<protein>
    <submittedName>
        <fullName evidence="3">Uncharacterized protein</fullName>
    </submittedName>
</protein>
<feature type="compositionally biased region" description="Basic and acidic residues" evidence="1">
    <location>
        <begin position="29"/>
        <end position="38"/>
    </location>
</feature>
<feature type="region of interest" description="Disordered" evidence="1">
    <location>
        <begin position="394"/>
        <end position="416"/>
    </location>
</feature>
<feature type="compositionally biased region" description="Polar residues" evidence="1">
    <location>
        <begin position="577"/>
        <end position="594"/>
    </location>
</feature>
<comment type="caution">
    <text evidence="3">The sequence shown here is derived from an EMBL/GenBank/DDBJ whole genome shotgun (WGS) entry which is preliminary data.</text>
</comment>
<feature type="transmembrane region" description="Helical" evidence="2">
    <location>
        <begin position="421"/>
        <end position="444"/>
    </location>
</feature>
<proteinExistence type="predicted"/>
<feature type="compositionally biased region" description="Polar residues" evidence="1">
    <location>
        <begin position="124"/>
        <end position="133"/>
    </location>
</feature>
<evidence type="ECO:0000256" key="2">
    <source>
        <dbReference type="SAM" id="Phobius"/>
    </source>
</evidence>
<feature type="region of interest" description="Disordered" evidence="1">
    <location>
        <begin position="195"/>
        <end position="293"/>
    </location>
</feature>
<feature type="compositionally biased region" description="Low complexity" evidence="1">
    <location>
        <begin position="237"/>
        <end position="265"/>
    </location>
</feature>
<evidence type="ECO:0000313" key="3">
    <source>
        <dbReference type="EMBL" id="KAK0509991.1"/>
    </source>
</evidence>
<feature type="compositionally biased region" description="Low complexity" evidence="1">
    <location>
        <begin position="536"/>
        <end position="552"/>
    </location>
</feature>
<accession>A0AA39QY73</accession>
<feature type="region of interest" description="Disordered" evidence="1">
    <location>
        <begin position="1"/>
        <end position="91"/>
    </location>
</feature>
<name>A0AA39QY73_9LECA</name>
<feature type="region of interest" description="Disordered" evidence="1">
    <location>
        <begin position="124"/>
        <end position="151"/>
    </location>
</feature>
<dbReference type="Proteomes" id="UP001166286">
    <property type="component" value="Unassembled WGS sequence"/>
</dbReference>
<organism evidence="3 4">
    <name type="scientific">Cladonia borealis</name>
    <dbReference type="NCBI Taxonomy" id="184061"/>
    <lineage>
        <taxon>Eukaryota</taxon>
        <taxon>Fungi</taxon>
        <taxon>Dikarya</taxon>
        <taxon>Ascomycota</taxon>
        <taxon>Pezizomycotina</taxon>
        <taxon>Lecanoromycetes</taxon>
        <taxon>OSLEUM clade</taxon>
        <taxon>Lecanoromycetidae</taxon>
        <taxon>Lecanorales</taxon>
        <taxon>Lecanorineae</taxon>
        <taxon>Cladoniaceae</taxon>
        <taxon>Cladonia</taxon>
    </lineage>
</organism>
<sequence>MYHPSKRRKVERSVDQPAGKYGLHHRRERARDLGESKNEIPVVPNIVLPPNEDQGSDVLRPAHQVVESLRQPSETEEGSSKTLEPGQVVPASPKHVLKPRQAVTTMVAVDISNGQKITSQVIEPVNPNSNSASVPGYGEVNITDTSNPTPAATNTNFVPGSVVPPAAIQASIARSQALATQEAIANELDAIPQSTAASTTPENRAAAATGQSSTAATSLGSSSQQVLSSPSTPLPSTPEFSTGSSSSYFPSSSGPSPTSSPSITSATLNLTGNNSTMPATASMPSSAAISSSPASLSSQSSAMAAFLYAQSTASQASMSSMAAAASSLSGFATLTRSPESTNSVSSASATTLPVSVSSQLASQLSAASAASAATASTASSATGLGVGGVGGVGGSSTTGTAVSPTSSSGGSSNNTAPPTPVLVGGIVGGVAGLAMILFFLLILFRWRRGRTGQRRIISPPIPHEANVGSEAQSGTMTQRSSTAPIVGAILSRIRPTSSQTAQTAATTETAPSERGFQKISGRKLQSVLASGGDGYGDNAAAGPSAGPSAPAGTPRNPGVAPGQGPFAGLAPGLKPSKPSQPSPAGSLSGSSFYRDSQGFYGGVIQDPEKAESSSSPLSSSPTTTIAPFGAVSGSPPGGGSPPSRRDEVANMRPGPARTPVINEPGQFPVRAPSRPQPPSGLVRAAPPPLADFPRPRDGLGRSHPSQDGSRGSRFREDTTPP</sequence>
<dbReference type="AlphaFoldDB" id="A0AA39QY73"/>
<reference evidence="3" key="1">
    <citation type="submission" date="2023-03" db="EMBL/GenBank/DDBJ databases">
        <title>Complete genome of Cladonia borealis.</title>
        <authorList>
            <person name="Park H."/>
        </authorList>
    </citation>
    <scope>NUCLEOTIDE SEQUENCE</scope>
    <source>
        <strain evidence="3">ANT050790</strain>
    </source>
</reference>
<keyword evidence="2" id="KW-0472">Membrane</keyword>
<feature type="compositionally biased region" description="Low complexity" evidence="1">
    <location>
        <begin position="275"/>
        <end position="293"/>
    </location>
</feature>
<feature type="compositionally biased region" description="Low complexity" evidence="1">
    <location>
        <begin position="205"/>
        <end position="231"/>
    </location>
</feature>
<feature type="region of interest" description="Disordered" evidence="1">
    <location>
        <begin position="457"/>
        <end position="480"/>
    </location>
</feature>
<keyword evidence="4" id="KW-1185">Reference proteome</keyword>
<gene>
    <name evidence="3" type="ORF">JMJ35_007385</name>
</gene>
<feature type="region of interest" description="Disordered" evidence="1">
    <location>
        <begin position="494"/>
        <end position="721"/>
    </location>
</feature>
<evidence type="ECO:0000256" key="1">
    <source>
        <dbReference type="SAM" id="MobiDB-lite"/>
    </source>
</evidence>
<keyword evidence="2" id="KW-0812">Transmembrane</keyword>
<evidence type="ECO:0000313" key="4">
    <source>
        <dbReference type="Proteomes" id="UP001166286"/>
    </source>
</evidence>
<feature type="compositionally biased region" description="Low complexity" evidence="1">
    <location>
        <begin position="39"/>
        <end position="52"/>
    </location>
</feature>
<dbReference type="EMBL" id="JAFEKC020000017">
    <property type="protein sequence ID" value="KAK0509991.1"/>
    <property type="molecule type" value="Genomic_DNA"/>
</dbReference>
<feature type="compositionally biased region" description="Basic residues" evidence="1">
    <location>
        <begin position="1"/>
        <end position="10"/>
    </location>
</feature>
<feature type="compositionally biased region" description="Low complexity" evidence="1">
    <location>
        <begin position="612"/>
        <end position="624"/>
    </location>
</feature>